<keyword evidence="2" id="KW-1185">Reference proteome</keyword>
<evidence type="ECO:0000313" key="1">
    <source>
        <dbReference type="EMBL" id="OMO77522.1"/>
    </source>
</evidence>
<name>A0A1R3I4J0_COCAP</name>
<reference evidence="1 2" key="1">
    <citation type="submission" date="2013-09" db="EMBL/GenBank/DDBJ databases">
        <title>Corchorus capsularis genome sequencing.</title>
        <authorList>
            <person name="Alam M."/>
            <person name="Haque M.S."/>
            <person name="Islam M.S."/>
            <person name="Emdad E.M."/>
            <person name="Islam M.M."/>
            <person name="Ahmed B."/>
            <person name="Halim A."/>
            <person name="Hossen Q.M.M."/>
            <person name="Hossain M.Z."/>
            <person name="Ahmed R."/>
            <person name="Khan M.M."/>
            <person name="Islam R."/>
            <person name="Rashid M.M."/>
            <person name="Khan S.A."/>
            <person name="Rahman M.S."/>
            <person name="Alam M."/>
        </authorList>
    </citation>
    <scope>NUCLEOTIDE SEQUENCE [LARGE SCALE GENOMIC DNA]</scope>
    <source>
        <strain evidence="2">cv. CVL-1</strain>
        <tissue evidence="1">Whole seedling</tissue>
    </source>
</reference>
<sequence>MATQSVCGDGAILSSSLLSMFTHMT</sequence>
<proteinExistence type="predicted"/>
<evidence type="ECO:0000313" key="2">
    <source>
        <dbReference type="Proteomes" id="UP000188268"/>
    </source>
</evidence>
<dbReference type="AlphaFoldDB" id="A0A1R3I4J0"/>
<protein>
    <submittedName>
        <fullName evidence="1">Uncharacterized protein</fullName>
    </submittedName>
</protein>
<dbReference type="Proteomes" id="UP000188268">
    <property type="component" value="Unassembled WGS sequence"/>
</dbReference>
<accession>A0A1R3I4J0</accession>
<organism evidence="1 2">
    <name type="scientific">Corchorus capsularis</name>
    <name type="common">Jute</name>
    <dbReference type="NCBI Taxonomy" id="210143"/>
    <lineage>
        <taxon>Eukaryota</taxon>
        <taxon>Viridiplantae</taxon>
        <taxon>Streptophyta</taxon>
        <taxon>Embryophyta</taxon>
        <taxon>Tracheophyta</taxon>
        <taxon>Spermatophyta</taxon>
        <taxon>Magnoliopsida</taxon>
        <taxon>eudicotyledons</taxon>
        <taxon>Gunneridae</taxon>
        <taxon>Pentapetalae</taxon>
        <taxon>rosids</taxon>
        <taxon>malvids</taxon>
        <taxon>Malvales</taxon>
        <taxon>Malvaceae</taxon>
        <taxon>Grewioideae</taxon>
        <taxon>Apeibeae</taxon>
        <taxon>Corchorus</taxon>
    </lineage>
</organism>
<comment type="caution">
    <text evidence="1">The sequence shown here is derived from an EMBL/GenBank/DDBJ whole genome shotgun (WGS) entry which is preliminary data.</text>
</comment>
<gene>
    <name evidence="1" type="ORF">CCACVL1_14986</name>
</gene>
<dbReference type="Gramene" id="OMO77522">
    <property type="protein sequence ID" value="OMO77522"/>
    <property type="gene ID" value="CCACVL1_14986"/>
</dbReference>
<dbReference type="EMBL" id="AWWV01010714">
    <property type="protein sequence ID" value="OMO77522.1"/>
    <property type="molecule type" value="Genomic_DNA"/>
</dbReference>